<dbReference type="KEGG" id="bbet:F8237_31645"/>
<dbReference type="PANTHER" id="PTHR44366:SF1">
    <property type="entry name" value="UDP-N-ACETYLGLUCOSAMINE--PEPTIDE N-ACETYLGLUCOSAMINYLTRANSFERASE 110 KDA SUBUNIT"/>
    <property type="match status" value="1"/>
</dbReference>
<dbReference type="PROSITE" id="PS50005">
    <property type="entry name" value="TPR"/>
    <property type="match status" value="7"/>
</dbReference>
<keyword evidence="7 8" id="KW-0802">TPR repeat</keyword>
<dbReference type="EC" id="2.4.1.255" evidence="3"/>
<dbReference type="SUPFAM" id="SSF48452">
    <property type="entry name" value="TPR-like"/>
    <property type="match status" value="2"/>
</dbReference>
<feature type="repeat" description="TPR" evidence="8">
    <location>
        <begin position="338"/>
        <end position="371"/>
    </location>
</feature>
<dbReference type="InterPro" id="IPR011990">
    <property type="entry name" value="TPR-like_helical_dom_sf"/>
</dbReference>
<dbReference type="InterPro" id="IPR037919">
    <property type="entry name" value="OGT"/>
</dbReference>
<evidence type="ECO:0000256" key="4">
    <source>
        <dbReference type="ARBA" id="ARBA00022676"/>
    </source>
</evidence>
<dbReference type="AlphaFoldDB" id="A0A5P6PE22"/>
<dbReference type="Pfam" id="PF13432">
    <property type="entry name" value="TPR_16"/>
    <property type="match status" value="3"/>
</dbReference>
<dbReference type="Pfam" id="PF13371">
    <property type="entry name" value="TPR_9"/>
    <property type="match status" value="1"/>
</dbReference>
<dbReference type="GO" id="GO:0097363">
    <property type="term" value="F:protein O-acetylglucosaminyltransferase activity"/>
    <property type="evidence" value="ECO:0007669"/>
    <property type="project" value="UniProtKB-EC"/>
</dbReference>
<proteinExistence type="inferred from homology"/>
<comment type="pathway">
    <text evidence="1">Protein modification; protein glycosylation.</text>
</comment>
<keyword evidence="4" id="KW-0328">Glycosyltransferase</keyword>
<evidence type="ECO:0000256" key="2">
    <source>
        <dbReference type="ARBA" id="ARBA00005386"/>
    </source>
</evidence>
<reference evidence="12" key="1">
    <citation type="submission" date="2019-10" db="EMBL/GenBank/DDBJ databases">
        <title>Complete Genome Sequence of Bradyrhizobium betae type strain PL7HG1T.</title>
        <authorList>
            <person name="Bromfield E.S.P."/>
            <person name="Cloutier S."/>
        </authorList>
    </citation>
    <scope>NUCLEOTIDE SEQUENCE [LARGE SCALE GENOMIC DNA]</scope>
    <source>
        <strain evidence="12">PL7HG1</strain>
    </source>
</reference>
<evidence type="ECO:0000313" key="12">
    <source>
        <dbReference type="Proteomes" id="UP000325641"/>
    </source>
</evidence>
<dbReference type="GO" id="GO:0006493">
    <property type="term" value="P:protein O-linked glycosylation"/>
    <property type="evidence" value="ECO:0007669"/>
    <property type="project" value="InterPro"/>
</dbReference>
<dbReference type="InterPro" id="IPR019734">
    <property type="entry name" value="TPR_rpt"/>
</dbReference>
<comment type="similarity">
    <text evidence="2">Belongs to the glycosyltransferase 41 family. O-GlcNAc transferase subfamily.</text>
</comment>
<keyword evidence="5" id="KW-0808">Transferase</keyword>
<evidence type="ECO:0000313" key="11">
    <source>
        <dbReference type="EMBL" id="QFI76550.1"/>
    </source>
</evidence>
<feature type="repeat" description="TPR" evidence="8">
    <location>
        <begin position="134"/>
        <end position="167"/>
    </location>
</feature>
<dbReference type="Gene3D" id="3.40.50.11380">
    <property type="match status" value="1"/>
</dbReference>
<feature type="compositionally biased region" description="Basic and acidic residues" evidence="9">
    <location>
        <begin position="1"/>
        <end position="11"/>
    </location>
</feature>
<evidence type="ECO:0000256" key="7">
    <source>
        <dbReference type="ARBA" id="ARBA00022803"/>
    </source>
</evidence>
<feature type="repeat" description="TPR" evidence="8">
    <location>
        <begin position="270"/>
        <end position="303"/>
    </location>
</feature>
<evidence type="ECO:0000256" key="6">
    <source>
        <dbReference type="ARBA" id="ARBA00022737"/>
    </source>
</evidence>
<dbReference type="InterPro" id="IPR029489">
    <property type="entry name" value="OGT/SEC/SPY_C"/>
</dbReference>
<dbReference type="PANTHER" id="PTHR44366">
    <property type="entry name" value="UDP-N-ACETYLGLUCOSAMINE--PEPTIDE N-ACETYLGLUCOSAMINYLTRANSFERASE 110 KDA SUBUNIT"/>
    <property type="match status" value="1"/>
</dbReference>
<dbReference type="EMBL" id="CP044543">
    <property type="protein sequence ID" value="QFI76550.1"/>
    <property type="molecule type" value="Genomic_DNA"/>
</dbReference>
<evidence type="ECO:0000256" key="3">
    <source>
        <dbReference type="ARBA" id="ARBA00011970"/>
    </source>
</evidence>
<protein>
    <recommendedName>
        <fullName evidence="3">protein O-GlcNAc transferase</fullName>
        <ecNumber evidence="3">2.4.1.255</ecNumber>
    </recommendedName>
</protein>
<keyword evidence="6" id="KW-0677">Repeat</keyword>
<dbReference type="OrthoDB" id="146908at2"/>
<feature type="repeat" description="TPR" evidence="8">
    <location>
        <begin position="202"/>
        <end position="235"/>
    </location>
</feature>
<evidence type="ECO:0000256" key="8">
    <source>
        <dbReference type="PROSITE-ProRule" id="PRU00339"/>
    </source>
</evidence>
<evidence type="ECO:0000256" key="1">
    <source>
        <dbReference type="ARBA" id="ARBA00004922"/>
    </source>
</evidence>
<dbReference type="Pfam" id="PF00515">
    <property type="entry name" value="TPR_1"/>
    <property type="match status" value="1"/>
</dbReference>
<accession>A0A5P6PE22</accession>
<gene>
    <name evidence="11" type="ORF">F8237_31645</name>
</gene>
<evidence type="ECO:0000259" key="10">
    <source>
        <dbReference type="Pfam" id="PF13844"/>
    </source>
</evidence>
<feature type="repeat" description="TPR" evidence="8">
    <location>
        <begin position="168"/>
        <end position="201"/>
    </location>
</feature>
<dbReference type="UniPathway" id="UPA00378"/>
<name>A0A5P6PE22_9BRAD</name>
<evidence type="ECO:0000256" key="9">
    <source>
        <dbReference type="SAM" id="MobiDB-lite"/>
    </source>
</evidence>
<feature type="domain" description="O-GlcNAc transferase C-terminal" evidence="10">
    <location>
        <begin position="644"/>
        <end position="827"/>
    </location>
</feature>
<feature type="region of interest" description="Disordered" evidence="9">
    <location>
        <begin position="1"/>
        <end position="56"/>
    </location>
</feature>
<dbReference type="Pfam" id="PF13844">
    <property type="entry name" value="Glyco_transf_41"/>
    <property type="match status" value="2"/>
</dbReference>
<dbReference type="SMART" id="SM00028">
    <property type="entry name" value="TPR"/>
    <property type="match status" value="10"/>
</dbReference>
<feature type="repeat" description="TPR" evidence="8">
    <location>
        <begin position="236"/>
        <end position="269"/>
    </location>
</feature>
<dbReference type="Proteomes" id="UP000325641">
    <property type="component" value="Chromosome"/>
</dbReference>
<feature type="domain" description="O-GlcNAc transferase C-terminal" evidence="10">
    <location>
        <begin position="478"/>
        <end position="636"/>
    </location>
</feature>
<evidence type="ECO:0000256" key="5">
    <source>
        <dbReference type="ARBA" id="ARBA00022679"/>
    </source>
</evidence>
<dbReference type="Gene3D" id="1.25.40.10">
    <property type="entry name" value="Tetratricopeptide repeat domain"/>
    <property type="match status" value="4"/>
</dbReference>
<feature type="repeat" description="TPR" evidence="8">
    <location>
        <begin position="372"/>
        <end position="405"/>
    </location>
</feature>
<dbReference type="PROSITE" id="PS50293">
    <property type="entry name" value="TPR_REGION"/>
    <property type="match status" value="3"/>
</dbReference>
<organism evidence="11 12">
    <name type="scientific">Bradyrhizobium betae</name>
    <dbReference type="NCBI Taxonomy" id="244734"/>
    <lineage>
        <taxon>Bacteria</taxon>
        <taxon>Pseudomonadati</taxon>
        <taxon>Pseudomonadota</taxon>
        <taxon>Alphaproteobacteria</taxon>
        <taxon>Hyphomicrobiales</taxon>
        <taxon>Nitrobacteraceae</taxon>
        <taxon>Bradyrhizobium</taxon>
    </lineage>
</organism>
<sequence length="857" mass="95049">MHRKYSQEARLGRSSPCGEVGAKRRQSQIPSGGPRMNRSERRSAAKRGQISPGQATSFTRALSTSAAEQFEAGIWHHQAGRLTEAEACYRQTLAAQPNHPDALYHLALLARQAGRADVALDLLGKSIKLKRTDPLYFLYYATTLQELERYDEALASYDRALALLPEHADIFYNRGLVLKALGRFDDALASLESALALEPDFAEAWNNCGVLQQQMQQFDRAIASFDRALALKPSYAEAFFNRGITLQELGRLDEALAAYDQALALAPDFAEAHNYRGVVLQRLRRLDDALASFDAALALRPDHADTHNNRAIALLEMKRHEEVLKSLACAVTIAPDFVEAHHNIGCVLMEQRKFRQALASLDRAVALKPDYVDALNSRGVALQELKQFEQALDSFSRAHALAPDHPNALSGMMLCAGALCDWDRRSELAGAAIERIRESKPGVMPFTLLGYTGDMDLQLRSTRNLMPPAPPLWTGAIRRHDRIRVAYLSADFHNHATAHLMAGLFERHDRSRFEIIAVSSGPDDGSAYRQRLVAAFDRFCDIRAMSDDAVARMLHEMEIDILVDLKGHTKDARLEILAHRPAPVQVSYLGYPGTTGAAFIDYVIADATVAPFAHQGFYTEKLVHLPHSYQVNDSARRIAAQTLRRQDAGLPEQGFVFCCFNQSWKLGPETFDVWMRLLSTVEGSVLWLLGDHAPTIQNLRREAEKRGVLPTRLVFASPLPPEDHLARHCLADLFLDTLPYNAHTTASDALWAGLPVVTQLGEGFAGRVGASLLNAAGLPELVTQSTADYETLALQLATTPARLGELRDRLAANRLTQPLFDTDRFRHHIEAAYLQMWEIAQRGEPPRSFAVAAGNVS</sequence>
<dbReference type="Gene3D" id="3.40.50.2000">
    <property type="entry name" value="Glycogen Phosphorylase B"/>
    <property type="match status" value="1"/>
</dbReference>